<comment type="subcellular location">
    <subcellularLocation>
        <location evidence="1 15">Cytoplasm</location>
    </subcellularLocation>
</comment>
<evidence type="ECO:0000256" key="3">
    <source>
        <dbReference type="ARBA" id="ARBA00010280"/>
    </source>
</evidence>
<dbReference type="InterPro" id="IPR036921">
    <property type="entry name" value="PurM-like_N_sf"/>
</dbReference>
<comment type="caution">
    <text evidence="18">The sequence shown here is derived from an EMBL/GenBank/DDBJ whole genome shotgun (WGS) entry which is preliminary data.</text>
</comment>
<comment type="pathway">
    <text evidence="2 15">Purine metabolism; IMP biosynthesis via de novo pathway; 5-amino-1-(5-phospho-D-ribosyl)imidazole from N(2)-formyl-N(1)-(5-phospho-D-ribosyl)glycinamide: step 2/2.</text>
</comment>
<dbReference type="InterPro" id="IPR004733">
    <property type="entry name" value="PurM_cligase"/>
</dbReference>
<keyword evidence="9 15" id="KW-0658">Purine biosynthesis</keyword>
<evidence type="ECO:0000256" key="10">
    <source>
        <dbReference type="ARBA" id="ARBA00022840"/>
    </source>
</evidence>
<reference evidence="18 19" key="1">
    <citation type="submission" date="2017-09" db="EMBL/GenBank/DDBJ databases">
        <title>Depth-based differentiation of microbial function through sediment-hosted aquifers and enrichment of novel symbionts in the deep terrestrial subsurface.</title>
        <authorList>
            <person name="Probst A.J."/>
            <person name="Ladd B."/>
            <person name="Jarett J.K."/>
            <person name="Geller-Mcgrath D.E."/>
            <person name="Sieber C.M."/>
            <person name="Emerson J.B."/>
            <person name="Anantharaman K."/>
            <person name="Thomas B.C."/>
            <person name="Malmstrom R."/>
            <person name="Stieglmeier M."/>
            <person name="Klingl A."/>
            <person name="Woyke T."/>
            <person name="Ryan C.M."/>
            <person name="Banfield J.F."/>
        </authorList>
    </citation>
    <scope>NUCLEOTIDE SEQUENCE [LARGE SCALE GENOMIC DNA]</scope>
    <source>
        <strain evidence="18">CG11_big_fil_rev_8_21_14_0_20_39_9</strain>
    </source>
</reference>
<dbReference type="FunFam" id="3.30.1330.10:FF:000001">
    <property type="entry name" value="Phosphoribosylformylglycinamidine cyclo-ligase"/>
    <property type="match status" value="1"/>
</dbReference>
<dbReference type="UniPathway" id="UPA00074">
    <property type="reaction ID" value="UER00129"/>
</dbReference>
<dbReference type="Gene3D" id="3.30.1330.10">
    <property type="entry name" value="PurM-like, N-terminal domain"/>
    <property type="match status" value="1"/>
</dbReference>
<dbReference type="Gene3D" id="3.90.650.10">
    <property type="entry name" value="PurM-like C-terminal domain"/>
    <property type="match status" value="1"/>
</dbReference>
<dbReference type="NCBIfam" id="TIGR00878">
    <property type="entry name" value="purM"/>
    <property type="match status" value="1"/>
</dbReference>
<dbReference type="CDD" id="cd02196">
    <property type="entry name" value="PurM"/>
    <property type="match status" value="1"/>
</dbReference>
<dbReference type="SUPFAM" id="SSF55326">
    <property type="entry name" value="PurM N-terminal domain-like"/>
    <property type="match status" value="1"/>
</dbReference>
<evidence type="ECO:0000256" key="15">
    <source>
        <dbReference type="HAMAP-Rule" id="MF_00741"/>
    </source>
</evidence>
<dbReference type="GO" id="GO:0005524">
    <property type="term" value="F:ATP binding"/>
    <property type="evidence" value="ECO:0007669"/>
    <property type="project" value="UniProtKB-KW"/>
</dbReference>
<keyword evidence="7 15" id="KW-0436">Ligase</keyword>
<sequence>MMNDAYKKSGVDIDAATEAVERIKAHVRSTFIPGVVSDIGLFSGLFTIPELKEYKEPVFAFSTDGVGTKMMIAESMGIFDTVGQCLVNHCVNDILTSGAKPLIFLDYVASAKLTPEKLENIVKGIAVACREVGCALIGGETAEMPGVYRKDRHDLVGAIFGIVEREKVIDGSRIAEGDVLLGLPSNGLHTNGYSLVRRAIKTARLKLNQYIEELDCTLGEELLKIHKCYFSQVYPIVQRFNLGGIAHITGGGLIDNIARLLPDNLCAKIDCCWPIPPIFKMVQEIESVSWPEMRKVFNLGVGKVLIVPFEETGKVREALGENHWVIGEICLREEGEEKVVFF</sequence>
<dbReference type="GO" id="GO:0006189">
    <property type="term" value="P:'de novo' IMP biosynthetic process"/>
    <property type="evidence" value="ECO:0007669"/>
    <property type="project" value="UniProtKB-UniRule"/>
</dbReference>
<evidence type="ECO:0000313" key="19">
    <source>
        <dbReference type="Proteomes" id="UP000229381"/>
    </source>
</evidence>
<dbReference type="InterPro" id="IPR016188">
    <property type="entry name" value="PurM-like_N"/>
</dbReference>
<dbReference type="GO" id="GO:0004637">
    <property type="term" value="F:phosphoribosylamine-glycine ligase activity"/>
    <property type="evidence" value="ECO:0007669"/>
    <property type="project" value="TreeGrafter"/>
</dbReference>
<evidence type="ECO:0000256" key="2">
    <source>
        <dbReference type="ARBA" id="ARBA00004686"/>
    </source>
</evidence>
<dbReference type="SUPFAM" id="SSF56042">
    <property type="entry name" value="PurM C-terminal domain-like"/>
    <property type="match status" value="1"/>
</dbReference>
<protein>
    <recommendedName>
        <fullName evidence="5 15">Phosphoribosylformylglycinamidine cyclo-ligase</fullName>
        <ecNumber evidence="4 15">6.3.3.1</ecNumber>
    </recommendedName>
    <alternativeName>
        <fullName evidence="12 15">AIR synthase</fullName>
    </alternativeName>
    <alternativeName>
        <fullName evidence="13 15">AIRS</fullName>
    </alternativeName>
    <alternativeName>
        <fullName evidence="11 15">Phosphoribosyl-aminoimidazole synthetase</fullName>
    </alternativeName>
</protein>
<dbReference type="HAMAP" id="MF_00741">
    <property type="entry name" value="AIRS"/>
    <property type="match status" value="1"/>
</dbReference>
<dbReference type="EMBL" id="PCWI01000024">
    <property type="protein sequence ID" value="PIQ98496.1"/>
    <property type="molecule type" value="Genomic_DNA"/>
</dbReference>
<dbReference type="PANTHER" id="PTHR10520">
    <property type="entry name" value="TRIFUNCTIONAL PURINE BIOSYNTHETIC PROTEIN ADENOSINE-3-RELATED"/>
    <property type="match status" value="1"/>
</dbReference>
<dbReference type="GO" id="GO:0046084">
    <property type="term" value="P:adenine biosynthetic process"/>
    <property type="evidence" value="ECO:0007669"/>
    <property type="project" value="TreeGrafter"/>
</dbReference>
<dbReference type="InterPro" id="IPR010918">
    <property type="entry name" value="PurM-like_C_dom"/>
</dbReference>
<name>A0A2H0MPA7_9BACT</name>
<evidence type="ECO:0000256" key="12">
    <source>
        <dbReference type="ARBA" id="ARBA00032931"/>
    </source>
</evidence>
<feature type="domain" description="PurM-like N-terminal" evidence="16">
    <location>
        <begin position="59"/>
        <end position="163"/>
    </location>
</feature>
<keyword evidence="8 15" id="KW-0547">Nucleotide-binding</keyword>
<organism evidence="18 19">
    <name type="scientific">Candidatus Nealsonbacteria bacterium CG11_big_fil_rev_8_21_14_0_20_39_9</name>
    <dbReference type="NCBI Taxonomy" id="1974715"/>
    <lineage>
        <taxon>Bacteria</taxon>
        <taxon>Candidatus Nealsoniibacteriota</taxon>
    </lineage>
</organism>
<dbReference type="Pfam" id="PF02769">
    <property type="entry name" value="AIRS_C"/>
    <property type="match status" value="1"/>
</dbReference>
<dbReference type="FunFam" id="3.90.650.10:FF:000011">
    <property type="entry name" value="Phosphoribosylformylglycinamidine cyclo-ligase"/>
    <property type="match status" value="1"/>
</dbReference>
<evidence type="ECO:0000313" key="18">
    <source>
        <dbReference type="EMBL" id="PIQ98496.1"/>
    </source>
</evidence>
<proteinExistence type="inferred from homology"/>
<accession>A0A2H0MPA7</accession>
<dbReference type="GO" id="GO:0004641">
    <property type="term" value="F:phosphoribosylformylglycinamidine cyclo-ligase activity"/>
    <property type="evidence" value="ECO:0007669"/>
    <property type="project" value="UniProtKB-UniRule"/>
</dbReference>
<dbReference type="AlphaFoldDB" id="A0A2H0MPA7"/>
<evidence type="ECO:0000256" key="1">
    <source>
        <dbReference type="ARBA" id="ARBA00004496"/>
    </source>
</evidence>
<evidence type="ECO:0000256" key="4">
    <source>
        <dbReference type="ARBA" id="ARBA00013047"/>
    </source>
</evidence>
<evidence type="ECO:0000256" key="11">
    <source>
        <dbReference type="ARBA" id="ARBA00031908"/>
    </source>
</evidence>
<dbReference type="Pfam" id="PF00586">
    <property type="entry name" value="AIRS"/>
    <property type="match status" value="1"/>
</dbReference>
<evidence type="ECO:0000259" key="17">
    <source>
        <dbReference type="Pfam" id="PF02769"/>
    </source>
</evidence>
<dbReference type="EC" id="6.3.3.1" evidence="4 15"/>
<dbReference type="GO" id="GO:0005829">
    <property type="term" value="C:cytosol"/>
    <property type="evidence" value="ECO:0007669"/>
    <property type="project" value="TreeGrafter"/>
</dbReference>
<evidence type="ECO:0000256" key="9">
    <source>
        <dbReference type="ARBA" id="ARBA00022755"/>
    </source>
</evidence>
<evidence type="ECO:0000256" key="5">
    <source>
        <dbReference type="ARBA" id="ARBA00020367"/>
    </source>
</evidence>
<dbReference type="Proteomes" id="UP000229381">
    <property type="component" value="Unassembled WGS sequence"/>
</dbReference>
<gene>
    <name evidence="15" type="primary">purM</name>
    <name evidence="18" type="ORF">COV64_00965</name>
</gene>
<keyword evidence="6 15" id="KW-0963">Cytoplasm</keyword>
<dbReference type="InterPro" id="IPR036676">
    <property type="entry name" value="PurM-like_C_sf"/>
</dbReference>
<evidence type="ECO:0000256" key="13">
    <source>
        <dbReference type="ARBA" id="ARBA00033093"/>
    </source>
</evidence>
<evidence type="ECO:0000256" key="8">
    <source>
        <dbReference type="ARBA" id="ARBA00022741"/>
    </source>
</evidence>
<keyword evidence="10 15" id="KW-0067">ATP-binding</keyword>
<evidence type="ECO:0000256" key="14">
    <source>
        <dbReference type="ARBA" id="ARBA00049057"/>
    </source>
</evidence>
<comment type="similarity">
    <text evidence="3 15">Belongs to the AIR synthase family.</text>
</comment>
<evidence type="ECO:0000256" key="7">
    <source>
        <dbReference type="ARBA" id="ARBA00022598"/>
    </source>
</evidence>
<comment type="catalytic activity">
    <reaction evidence="14 15">
        <text>2-formamido-N(1)-(5-O-phospho-beta-D-ribosyl)acetamidine + ATP = 5-amino-1-(5-phospho-beta-D-ribosyl)imidazole + ADP + phosphate + H(+)</text>
        <dbReference type="Rhea" id="RHEA:23032"/>
        <dbReference type="ChEBI" id="CHEBI:15378"/>
        <dbReference type="ChEBI" id="CHEBI:30616"/>
        <dbReference type="ChEBI" id="CHEBI:43474"/>
        <dbReference type="ChEBI" id="CHEBI:137981"/>
        <dbReference type="ChEBI" id="CHEBI:147287"/>
        <dbReference type="ChEBI" id="CHEBI:456216"/>
        <dbReference type="EC" id="6.3.3.1"/>
    </reaction>
</comment>
<evidence type="ECO:0000259" key="16">
    <source>
        <dbReference type="Pfam" id="PF00586"/>
    </source>
</evidence>
<dbReference type="PANTHER" id="PTHR10520:SF12">
    <property type="entry name" value="TRIFUNCTIONAL PURINE BIOSYNTHETIC PROTEIN ADENOSINE-3"/>
    <property type="match status" value="1"/>
</dbReference>
<evidence type="ECO:0000256" key="6">
    <source>
        <dbReference type="ARBA" id="ARBA00022490"/>
    </source>
</evidence>
<feature type="domain" description="PurM-like C-terminal" evidence="17">
    <location>
        <begin position="176"/>
        <end position="333"/>
    </location>
</feature>